<proteinExistence type="predicted"/>
<sequence>MQTRPNMFCSWFILRNLCCHGTCDWNNLLPFILISKSTKNTAPILCNFRPECFQKTHSYLFFFWSNANLTRFMLKFYLHVVCQTGYGENCNRTCCCRSYLNYCSLSIGIPVYFICSIVWALALELFPFFVWVITLITYTYFSFS</sequence>
<organism evidence="1 2">
    <name type="scientific">Panagrolaimus sp. JU765</name>
    <dbReference type="NCBI Taxonomy" id="591449"/>
    <lineage>
        <taxon>Eukaryota</taxon>
        <taxon>Metazoa</taxon>
        <taxon>Ecdysozoa</taxon>
        <taxon>Nematoda</taxon>
        <taxon>Chromadorea</taxon>
        <taxon>Rhabditida</taxon>
        <taxon>Tylenchina</taxon>
        <taxon>Panagrolaimomorpha</taxon>
        <taxon>Panagrolaimoidea</taxon>
        <taxon>Panagrolaimidae</taxon>
        <taxon>Panagrolaimus</taxon>
    </lineage>
</organism>
<protein>
    <submittedName>
        <fullName evidence="2">Uncharacterized protein</fullName>
    </submittedName>
</protein>
<accession>A0AC34Q5U6</accession>
<name>A0AC34Q5U6_9BILA</name>
<evidence type="ECO:0000313" key="2">
    <source>
        <dbReference type="WBParaSite" id="JU765_v2.g13120.t1"/>
    </source>
</evidence>
<dbReference type="Proteomes" id="UP000887576">
    <property type="component" value="Unplaced"/>
</dbReference>
<reference evidence="2" key="1">
    <citation type="submission" date="2022-11" db="UniProtKB">
        <authorList>
            <consortium name="WormBaseParasite"/>
        </authorList>
    </citation>
    <scope>IDENTIFICATION</scope>
</reference>
<evidence type="ECO:0000313" key="1">
    <source>
        <dbReference type="Proteomes" id="UP000887576"/>
    </source>
</evidence>
<dbReference type="WBParaSite" id="JU765_v2.g13120.t1">
    <property type="protein sequence ID" value="JU765_v2.g13120.t1"/>
    <property type="gene ID" value="JU765_v2.g13120"/>
</dbReference>